<dbReference type="EMBL" id="CP002453">
    <property type="protein sequence ID" value="ADV49523.1"/>
    <property type="molecule type" value="Genomic_DNA"/>
</dbReference>
<evidence type="ECO:0000313" key="1">
    <source>
        <dbReference type="EMBL" id="ADV49523.1"/>
    </source>
</evidence>
<dbReference type="RefSeq" id="WP_013550999.1">
    <property type="nucleotide sequence ID" value="NC_014934.1"/>
</dbReference>
<reference evidence="1 2" key="1">
    <citation type="journal article" date="2010" name="Stand. Genomic Sci.">
        <title>Complete genome sequence of Cellulophaga algicola type strain (IC166).</title>
        <authorList>
            <person name="Abt B."/>
            <person name="Lu M."/>
            <person name="Misra M."/>
            <person name="Han C."/>
            <person name="Nolan M."/>
            <person name="Lucas S."/>
            <person name="Hammon N."/>
            <person name="Deshpande S."/>
            <person name="Cheng J.F."/>
            <person name="Tapia R."/>
            <person name="Goodwin L."/>
            <person name="Pitluck S."/>
            <person name="Liolios K."/>
            <person name="Pagani I."/>
            <person name="Ivanova N."/>
            <person name="Mavromatis K."/>
            <person name="Ovchinikova G."/>
            <person name="Pati A."/>
            <person name="Chen A."/>
            <person name="Palaniappan K."/>
            <person name="Land M."/>
            <person name="Hauser L."/>
            <person name="Chang Y.J."/>
            <person name="Jeffries C.D."/>
            <person name="Detter J.C."/>
            <person name="Brambilla E."/>
            <person name="Rohde M."/>
            <person name="Tindall B.J."/>
            <person name="Goker M."/>
            <person name="Woyke T."/>
            <person name="Bristow J."/>
            <person name="Eisen J.A."/>
            <person name="Markowitz V."/>
            <person name="Hugenholtz P."/>
            <person name="Kyrpides N.C."/>
            <person name="Klenk H.P."/>
            <person name="Lapidus A."/>
        </authorList>
    </citation>
    <scope>NUCLEOTIDE SEQUENCE [LARGE SCALE GENOMIC DNA]</scope>
    <source>
        <strain evidence="2">DSM 14237 / IC166 / ACAM 630</strain>
    </source>
</reference>
<protein>
    <recommendedName>
        <fullName evidence="3">Lipoprotein</fullName>
    </recommendedName>
</protein>
<dbReference type="Proteomes" id="UP000008634">
    <property type="component" value="Chromosome"/>
</dbReference>
<name>E6X5Y1_CELAD</name>
<dbReference type="eggNOG" id="ENOG5031192">
    <property type="taxonomic scope" value="Bacteria"/>
</dbReference>
<dbReference type="KEGG" id="cao:Celal_2229"/>
<proteinExistence type="predicted"/>
<accession>E6X5Y1</accession>
<sequence length="138" mass="15352">MMMNKLILIALTTLFFSCSNDKKTSETSKQTAIIKSDLLLTNSAVKSFSGQNNTDTLTILINGKSLLQSTATLKVTNDKGEELLCDTLATTRLLNPEYRTANSALKDAQIRETVSTLFTTNEYLKYFKQKEIASNQVQ</sequence>
<gene>
    <name evidence="1" type="ordered locus">Celal_2229</name>
</gene>
<dbReference type="STRING" id="688270.Celal_2229"/>
<dbReference type="AlphaFoldDB" id="E6X5Y1"/>
<keyword evidence="2" id="KW-1185">Reference proteome</keyword>
<evidence type="ECO:0000313" key="2">
    <source>
        <dbReference type="Proteomes" id="UP000008634"/>
    </source>
</evidence>
<dbReference type="OrthoDB" id="1179543at2"/>
<evidence type="ECO:0008006" key="3">
    <source>
        <dbReference type="Google" id="ProtNLM"/>
    </source>
</evidence>
<dbReference type="PROSITE" id="PS51257">
    <property type="entry name" value="PROKAR_LIPOPROTEIN"/>
    <property type="match status" value="1"/>
</dbReference>
<dbReference type="HOGENOM" id="CLU_1861615_0_0_10"/>
<organism evidence="1 2">
    <name type="scientific">Cellulophaga algicola (strain DSM 14237 / IC166 / ACAM 630)</name>
    <dbReference type="NCBI Taxonomy" id="688270"/>
    <lineage>
        <taxon>Bacteria</taxon>
        <taxon>Pseudomonadati</taxon>
        <taxon>Bacteroidota</taxon>
        <taxon>Flavobacteriia</taxon>
        <taxon>Flavobacteriales</taxon>
        <taxon>Flavobacteriaceae</taxon>
        <taxon>Cellulophaga</taxon>
    </lineage>
</organism>